<gene>
    <name evidence="7" type="ORF">SAMN02927937_00313</name>
</gene>
<keyword evidence="8" id="KW-1185">Reference proteome</keyword>
<dbReference type="OrthoDB" id="9766131at2"/>
<accession>A0A1H6JFQ2</accession>
<reference evidence="7 8" key="1">
    <citation type="submission" date="2016-10" db="EMBL/GenBank/DDBJ databases">
        <authorList>
            <person name="de Groot N.N."/>
        </authorList>
    </citation>
    <scope>NUCLEOTIDE SEQUENCE [LARGE SCALE GENOMIC DNA]</scope>
    <source>
        <strain evidence="7 8">CGMCC 1.10825</strain>
    </source>
</reference>
<dbReference type="InterPro" id="IPR036052">
    <property type="entry name" value="TrpB-like_PALP_sf"/>
</dbReference>
<evidence type="ECO:0000313" key="8">
    <source>
        <dbReference type="Proteomes" id="UP000199634"/>
    </source>
</evidence>
<comment type="cofactor">
    <cofactor evidence="1">
        <name>pyridoxal 5'-phosphate</name>
        <dbReference type="ChEBI" id="CHEBI:597326"/>
    </cofactor>
</comment>
<evidence type="ECO:0000256" key="4">
    <source>
        <dbReference type="PIRSR" id="PIRSR006278-1"/>
    </source>
</evidence>
<dbReference type="PANTHER" id="PTHR43780:SF2">
    <property type="entry name" value="1-AMINOCYCLOPROPANE-1-CARBOXYLATE DEAMINASE-RELATED"/>
    <property type="match status" value="1"/>
</dbReference>
<comment type="similarity">
    <text evidence="2">Belongs to the ACC deaminase/D-cysteine desulfhydrase family.</text>
</comment>
<protein>
    <submittedName>
        <fullName evidence="7">D-cysteine desulfhydrase</fullName>
    </submittedName>
</protein>
<keyword evidence="3 5" id="KW-0663">Pyridoxal phosphate</keyword>
<dbReference type="PIRSF" id="PIRSF006278">
    <property type="entry name" value="ACCD_DCysDesulf"/>
    <property type="match status" value="1"/>
</dbReference>
<dbReference type="GO" id="GO:0019148">
    <property type="term" value="F:D-cysteine desulfhydrase activity"/>
    <property type="evidence" value="ECO:0007669"/>
    <property type="project" value="TreeGrafter"/>
</dbReference>
<organism evidence="7 8">
    <name type="scientific">Paenimyroides marinum</name>
    <dbReference type="NCBI Taxonomy" id="1159016"/>
    <lineage>
        <taxon>Bacteria</taxon>
        <taxon>Pseudomonadati</taxon>
        <taxon>Bacteroidota</taxon>
        <taxon>Flavobacteriia</taxon>
        <taxon>Flavobacteriales</taxon>
        <taxon>Flavobacteriaceae</taxon>
        <taxon>Paenimyroides</taxon>
    </lineage>
</organism>
<evidence type="ECO:0000256" key="3">
    <source>
        <dbReference type="ARBA" id="ARBA00022898"/>
    </source>
</evidence>
<dbReference type="Pfam" id="PF00291">
    <property type="entry name" value="PALP"/>
    <property type="match status" value="1"/>
</dbReference>
<dbReference type="AlphaFoldDB" id="A0A1H6JFQ2"/>
<evidence type="ECO:0000313" key="7">
    <source>
        <dbReference type="EMBL" id="SEH57731.1"/>
    </source>
</evidence>
<dbReference type="STRING" id="1159016.SAMN02927937_00313"/>
<dbReference type="EMBL" id="FNXE01000002">
    <property type="protein sequence ID" value="SEH57731.1"/>
    <property type="molecule type" value="Genomic_DNA"/>
</dbReference>
<evidence type="ECO:0000256" key="1">
    <source>
        <dbReference type="ARBA" id="ARBA00001933"/>
    </source>
</evidence>
<feature type="domain" description="Tryptophan synthase beta chain-like PALP" evidence="6">
    <location>
        <begin position="15"/>
        <end position="296"/>
    </location>
</feature>
<dbReference type="RefSeq" id="WP_091095625.1">
    <property type="nucleotide sequence ID" value="NZ_FNXE01000002.1"/>
</dbReference>
<dbReference type="PANTHER" id="PTHR43780">
    <property type="entry name" value="1-AMINOCYCLOPROPANE-1-CARBOXYLATE DEAMINASE-RELATED"/>
    <property type="match status" value="1"/>
</dbReference>
<dbReference type="SUPFAM" id="SSF53686">
    <property type="entry name" value="Tryptophan synthase beta subunit-like PLP-dependent enzymes"/>
    <property type="match status" value="1"/>
</dbReference>
<dbReference type="Proteomes" id="UP000199634">
    <property type="component" value="Unassembled WGS sequence"/>
</dbReference>
<sequence length="304" mass="34261">MMKYSYSRINIIDDKFYVFRDDLYPFLGGGNKGRKMDAIAKDIFLKNTNALVTTGGIQSNHCRAVAIFAAQYKMKCTLVLHGSKTEFEKQSGNAKIMRLSGAEIVFVEEANQIGKAMDEAMRLYENNGFKPYYIWGGGHTLEGGLAYIDAVKELKEYCAENNWTPDFIFHASGTGSTQSGILAGLDKYGFKNTKLIGISVGRKSEPAAKIVDEFYKELCSHYNIDCSNRESIVLDDYLMGGYGQYNSELKELSLNSIKEYGFTLDTCYTGKAFYGMLDYIKKNKLEEKNILFWHTGGIFNFLAE</sequence>
<evidence type="ECO:0000259" key="6">
    <source>
        <dbReference type="Pfam" id="PF00291"/>
    </source>
</evidence>
<dbReference type="Gene3D" id="3.40.50.1100">
    <property type="match status" value="2"/>
</dbReference>
<evidence type="ECO:0000256" key="2">
    <source>
        <dbReference type="ARBA" id="ARBA00008639"/>
    </source>
</evidence>
<dbReference type="InterPro" id="IPR001926">
    <property type="entry name" value="TrpB-like_PALP"/>
</dbReference>
<name>A0A1H6JFQ2_9FLAO</name>
<dbReference type="InterPro" id="IPR027278">
    <property type="entry name" value="ACCD_DCysDesulf"/>
</dbReference>
<evidence type="ECO:0000256" key="5">
    <source>
        <dbReference type="PIRSR" id="PIRSR006278-2"/>
    </source>
</evidence>
<proteinExistence type="inferred from homology"/>
<feature type="active site" description="Nucleophile" evidence="4">
    <location>
        <position position="59"/>
    </location>
</feature>
<feature type="modified residue" description="N6-(pyridoxal phosphate)lysine" evidence="5">
    <location>
        <position position="32"/>
    </location>
</feature>